<feature type="chain" id="PRO_5044879939" description="Fimbrial protein" evidence="1">
    <location>
        <begin position="23"/>
        <end position="189"/>
    </location>
</feature>
<evidence type="ECO:0000256" key="1">
    <source>
        <dbReference type="SAM" id="SignalP"/>
    </source>
</evidence>
<dbReference type="Proteomes" id="UP000512043">
    <property type="component" value="Chromosome"/>
</dbReference>
<accession>A0ABD7AUM1</accession>
<gene>
    <name evidence="2" type="ORF">HV164_04010</name>
</gene>
<sequence length="189" mass="20283">MMNKLPAALLVFGLSASGYALADYSDCNVQIAPASQNYGRIHKDELNFTATDKGQAAALNKRQAQLSVICPQKETFDVSFLGNMTSNGDLTFSDTGKVVLTISNIASEEGALFVKRVSGKDISTESVSSLRIYMGDKVKPVDASGNTVSTQSFTATLNIEPWVAKSTYSDLANDTTLEGNLTVRIEQPE</sequence>
<keyword evidence="1" id="KW-0732">Signal</keyword>
<reference evidence="3" key="1">
    <citation type="submission" date="2020-06" db="EMBL/GenBank/DDBJ databases">
        <title>REHAB project genomes.</title>
        <authorList>
            <person name="Shaw L.P."/>
        </authorList>
    </citation>
    <scope>NUCLEOTIDE SEQUENCE [LARGE SCALE GENOMIC DNA]</scope>
    <source>
        <strain evidence="3">RHBSTW-00334</strain>
    </source>
</reference>
<evidence type="ECO:0000313" key="3">
    <source>
        <dbReference type="Proteomes" id="UP000512043"/>
    </source>
</evidence>
<evidence type="ECO:0008006" key="4">
    <source>
        <dbReference type="Google" id="ProtNLM"/>
    </source>
</evidence>
<feature type="signal peptide" evidence="1">
    <location>
        <begin position="1"/>
        <end position="22"/>
    </location>
</feature>
<dbReference type="AlphaFoldDB" id="A0ABD7AUM1"/>
<proteinExistence type="predicted"/>
<dbReference type="EMBL" id="CP056597">
    <property type="protein sequence ID" value="QLY35729.1"/>
    <property type="molecule type" value="Genomic_DNA"/>
</dbReference>
<dbReference type="RefSeq" id="WP_181540435.1">
    <property type="nucleotide sequence ID" value="NZ_CP056333.1"/>
</dbReference>
<protein>
    <recommendedName>
        <fullName evidence="4">Fimbrial protein</fullName>
    </recommendedName>
</protein>
<evidence type="ECO:0000313" key="2">
    <source>
        <dbReference type="EMBL" id="QLY35729.1"/>
    </source>
</evidence>
<name>A0ABD7AUM1_CITFR</name>
<organism evidence="2 3">
    <name type="scientific">Citrobacter freundii</name>
    <dbReference type="NCBI Taxonomy" id="546"/>
    <lineage>
        <taxon>Bacteria</taxon>
        <taxon>Pseudomonadati</taxon>
        <taxon>Pseudomonadota</taxon>
        <taxon>Gammaproteobacteria</taxon>
        <taxon>Enterobacterales</taxon>
        <taxon>Enterobacteriaceae</taxon>
        <taxon>Citrobacter</taxon>
        <taxon>Citrobacter freundii complex</taxon>
    </lineage>
</organism>